<evidence type="ECO:0000313" key="3">
    <source>
        <dbReference type="Proteomes" id="UP000014760"/>
    </source>
</evidence>
<reference evidence="2" key="3">
    <citation type="submission" date="2015-06" db="UniProtKB">
        <authorList>
            <consortium name="EnsemblMetazoa"/>
        </authorList>
    </citation>
    <scope>IDENTIFICATION</scope>
</reference>
<evidence type="ECO:0000313" key="1">
    <source>
        <dbReference type="EMBL" id="ELU16350.1"/>
    </source>
</evidence>
<dbReference type="EMBL" id="AMQN01000595">
    <property type="status" value="NOT_ANNOTATED_CDS"/>
    <property type="molecule type" value="Genomic_DNA"/>
</dbReference>
<keyword evidence="3" id="KW-1185">Reference proteome</keyword>
<dbReference type="HOGENOM" id="CLU_1504841_0_0_1"/>
<evidence type="ECO:0000313" key="2">
    <source>
        <dbReference type="EnsemblMetazoa" id="CapteP213562"/>
    </source>
</evidence>
<dbReference type="EMBL" id="AMQN01000594">
    <property type="status" value="NOT_ANNOTATED_CDS"/>
    <property type="molecule type" value="Genomic_DNA"/>
</dbReference>
<proteinExistence type="predicted"/>
<reference evidence="1 3" key="2">
    <citation type="journal article" date="2013" name="Nature">
        <title>Insights into bilaterian evolution from three spiralian genomes.</title>
        <authorList>
            <person name="Simakov O."/>
            <person name="Marletaz F."/>
            <person name="Cho S.J."/>
            <person name="Edsinger-Gonzales E."/>
            <person name="Havlak P."/>
            <person name="Hellsten U."/>
            <person name="Kuo D.H."/>
            <person name="Larsson T."/>
            <person name="Lv J."/>
            <person name="Arendt D."/>
            <person name="Savage R."/>
            <person name="Osoegawa K."/>
            <person name="de Jong P."/>
            <person name="Grimwood J."/>
            <person name="Chapman J.A."/>
            <person name="Shapiro H."/>
            <person name="Aerts A."/>
            <person name="Otillar R.P."/>
            <person name="Terry A.Y."/>
            <person name="Boore J.L."/>
            <person name="Grigoriev I.V."/>
            <person name="Lindberg D.R."/>
            <person name="Seaver E.C."/>
            <person name="Weisblat D.A."/>
            <person name="Putnam N.H."/>
            <person name="Rokhsar D.S."/>
        </authorList>
    </citation>
    <scope>NUCLEOTIDE SEQUENCE</scope>
    <source>
        <strain evidence="1 3">I ESC-2004</strain>
    </source>
</reference>
<sequence>MEYSTVSRFSSVDFPKEWKMLTESKKEELGPHSFRMEFGVKKVTLNLIALQLCEDCLIKGMTSDTPRPVPEVNDAQADILQYMAGAILHKLRCRYRRMDQQELSELLNTLIADGQKLSKLPGSLINIKTRGGLLTPIDDVRDLLILAYRKFKATKMRIVWSCYQEVVACGIPAESVLSD</sequence>
<gene>
    <name evidence="1" type="ORF">CAPTEDRAFT_213562</name>
</gene>
<dbReference type="EnsemblMetazoa" id="CapteT213562">
    <property type="protein sequence ID" value="CapteP213562"/>
    <property type="gene ID" value="CapteG213562"/>
</dbReference>
<dbReference type="AlphaFoldDB" id="R7VK01"/>
<protein>
    <submittedName>
        <fullName evidence="1 2">Uncharacterized protein</fullName>
    </submittedName>
</protein>
<dbReference type="OrthoDB" id="6211059at2759"/>
<dbReference type="EMBL" id="KB293180">
    <property type="protein sequence ID" value="ELU16350.1"/>
    <property type="molecule type" value="Genomic_DNA"/>
</dbReference>
<dbReference type="Proteomes" id="UP000014760">
    <property type="component" value="Unassembled WGS sequence"/>
</dbReference>
<name>R7VK01_CAPTE</name>
<accession>R7VK01</accession>
<organism evidence="1">
    <name type="scientific">Capitella teleta</name>
    <name type="common">Polychaete worm</name>
    <dbReference type="NCBI Taxonomy" id="283909"/>
    <lineage>
        <taxon>Eukaryota</taxon>
        <taxon>Metazoa</taxon>
        <taxon>Spiralia</taxon>
        <taxon>Lophotrochozoa</taxon>
        <taxon>Annelida</taxon>
        <taxon>Polychaeta</taxon>
        <taxon>Sedentaria</taxon>
        <taxon>Scolecida</taxon>
        <taxon>Capitellidae</taxon>
        <taxon>Capitella</taxon>
    </lineage>
</organism>
<reference evidence="3" key="1">
    <citation type="submission" date="2012-12" db="EMBL/GenBank/DDBJ databases">
        <authorList>
            <person name="Hellsten U."/>
            <person name="Grimwood J."/>
            <person name="Chapman J.A."/>
            <person name="Shapiro H."/>
            <person name="Aerts A."/>
            <person name="Otillar R.P."/>
            <person name="Terry A.Y."/>
            <person name="Boore J.L."/>
            <person name="Simakov O."/>
            <person name="Marletaz F."/>
            <person name="Cho S.-J."/>
            <person name="Edsinger-Gonzales E."/>
            <person name="Havlak P."/>
            <person name="Kuo D.-H."/>
            <person name="Larsson T."/>
            <person name="Lv J."/>
            <person name="Arendt D."/>
            <person name="Savage R."/>
            <person name="Osoegawa K."/>
            <person name="de Jong P."/>
            <person name="Lindberg D.R."/>
            <person name="Seaver E.C."/>
            <person name="Weisblat D.A."/>
            <person name="Putnam N.H."/>
            <person name="Grigoriev I.V."/>
            <person name="Rokhsar D.S."/>
        </authorList>
    </citation>
    <scope>NUCLEOTIDE SEQUENCE</scope>
    <source>
        <strain evidence="3">I ESC-2004</strain>
    </source>
</reference>